<evidence type="ECO:0000256" key="11">
    <source>
        <dbReference type="ARBA" id="ARBA00022989"/>
    </source>
</evidence>
<reference evidence="16" key="1">
    <citation type="submission" date="2022-11" db="UniProtKB">
        <authorList>
            <consortium name="WormBaseParasite"/>
        </authorList>
    </citation>
    <scope>IDENTIFICATION</scope>
</reference>
<keyword evidence="13" id="KW-1015">Disulfide bond</keyword>
<evidence type="ECO:0000256" key="2">
    <source>
        <dbReference type="ARBA" id="ARBA00004115"/>
    </source>
</evidence>
<evidence type="ECO:0000313" key="15">
    <source>
        <dbReference type="Proteomes" id="UP000887565"/>
    </source>
</evidence>
<evidence type="ECO:0000256" key="14">
    <source>
        <dbReference type="ARBA" id="ARBA00031791"/>
    </source>
</evidence>
<keyword evidence="10" id="KW-0832">Ubl conjugation</keyword>
<evidence type="ECO:0000256" key="13">
    <source>
        <dbReference type="ARBA" id="ARBA00023157"/>
    </source>
</evidence>
<dbReference type="OMA" id="GPWVNSE"/>
<name>A0A915I5F0_ROMCU</name>
<evidence type="ECO:0000313" key="16">
    <source>
        <dbReference type="WBParaSite" id="nRc.2.0.1.t08986-RA"/>
    </source>
</evidence>
<evidence type="ECO:0000256" key="10">
    <source>
        <dbReference type="ARBA" id="ARBA00022843"/>
    </source>
</evidence>
<dbReference type="Proteomes" id="UP000887565">
    <property type="component" value="Unplaced"/>
</dbReference>
<evidence type="ECO:0000256" key="3">
    <source>
        <dbReference type="ARBA" id="ARBA00009294"/>
    </source>
</evidence>
<dbReference type="InterPro" id="IPR008855">
    <property type="entry name" value="TRAP-delta"/>
</dbReference>
<evidence type="ECO:0000256" key="1">
    <source>
        <dbReference type="ARBA" id="ARBA00002838"/>
    </source>
</evidence>
<evidence type="ECO:0000256" key="4">
    <source>
        <dbReference type="ARBA" id="ARBA00011819"/>
    </source>
</evidence>
<comment type="subunit">
    <text evidence="4">Heterotetramer of TRAP-alpha, TRAP-beta, TRAP-delta and TRAP-gamma.</text>
</comment>
<keyword evidence="6" id="KW-1017">Isopeptide bond</keyword>
<keyword evidence="12" id="KW-0472">Membrane</keyword>
<accession>A0A915I5F0</accession>
<proteinExistence type="inferred from homology"/>
<dbReference type="PANTHER" id="PTHR12731">
    <property type="entry name" value="TRANSLOCON-ASSOCIATED PROTEIN, DELTA SUBUNIT"/>
    <property type="match status" value="1"/>
</dbReference>
<evidence type="ECO:0000256" key="8">
    <source>
        <dbReference type="ARBA" id="ARBA00022729"/>
    </source>
</evidence>
<dbReference type="GO" id="GO:0005789">
    <property type="term" value="C:endoplasmic reticulum membrane"/>
    <property type="evidence" value="ECO:0007669"/>
    <property type="project" value="UniProtKB-SubCell"/>
</dbReference>
<comment type="function">
    <text evidence="1">TRAP proteins are part of a complex whose function is to bind calcium to the ER membrane and thereby regulate the retention of ER resident proteins.</text>
</comment>
<evidence type="ECO:0000256" key="9">
    <source>
        <dbReference type="ARBA" id="ARBA00022824"/>
    </source>
</evidence>
<keyword evidence="8" id="KW-0732">Signal</keyword>
<dbReference type="WBParaSite" id="nRc.2.0.1.t08986-RA">
    <property type="protein sequence ID" value="nRc.2.0.1.t08986-RA"/>
    <property type="gene ID" value="nRc.2.0.1.g08986"/>
</dbReference>
<keyword evidence="9" id="KW-0256">Endoplasmic reticulum</keyword>
<evidence type="ECO:0000256" key="12">
    <source>
        <dbReference type="ARBA" id="ARBA00023136"/>
    </source>
</evidence>
<sequence length="156" mass="17283">MTDLISSICQSPKVSSSSHSTTDAFFHQNTAFIAEMTIKCQNDVKYLNLHAEINGRLFPVAQVPNTNNYVVSWTEAHSRAAAASYEIKIFDEDQVAAFRKAIRNNEDLKSLKSLTIVSLKHPGLSKGQFVSSETIALAMSAIVLYFAYSWKSALMT</sequence>
<evidence type="ECO:0000256" key="5">
    <source>
        <dbReference type="ARBA" id="ARBA00014387"/>
    </source>
</evidence>
<dbReference type="Pfam" id="PF05404">
    <property type="entry name" value="TRAP-delta"/>
    <property type="match status" value="1"/>
</dbReference>
<protein>
    <recommendedName>
        <fullName evidence="5">Translocon-associated protein subunit delta</fullName>
    </recommendedName>
    <alternativeName>
        <fullName evidence="14">Signal sequence receptor subunit delta</fullName>
    </alternativeName>
</protein>
<dbReference type="AlphaFoldDB" id="A0A915I5F0"/>
<keyword evidence="11" id="KW-1133">Transmembrane helix</keyword>
<evidence type="ECO:0000256" key="7">
    <source>
        <dbReference type="ARBA" id="ARBA00022692"/>
    </source>
</evidence>
<comment type="subcellular location">
    <subcellularLocation>
        <location evidence="2">Endoplasmic reticulum membrane</location>
        <topology evidence="2">Single-pass type I membrane protein</topology>
    </subcellularLocation>
</comment>
<keyword evidence="7" id="KW-0812">Transmembrane</keyword>
<organism evidence="15 16">
    <name type="scientific">Romanomermis culicivorax</name>
    <name type="common">Nematode worm</name>
    <dbReference type="NCBI Taxonomy" id="13658"/>
    <lineage>
        <taxon>Eukaryota</taxon>
        <taxon>Metazoa</taxon>
        <taxon>Ecdysozoa</taxon>
        <taxon>Nematoda</taxon>
        <taxon>Enoplea</taxon>
        <taxon>Dorylaimia</taxon>
        <taxon>Mermithida</taxon>
        <taxon>Mermithoidea</taxon>
        <taxon>Mermithidae</taxon>
        <taxon>Romanomermis</taxon>
    </lineage>
</organism>
<dbReference type="PANTHER" id="PTHR12731:SF1">
    <property type="entry name" value="TRANSLOCON-ASSOCIATED PROTEIN SUBUNIT DELTA"/>
    <property type="match status" value="1"/>
</dbReference>
<comment type="similarity">
    <text evidence="3">Belongs to the TRAP-delta family.</text>
</comment>
<evidence type="ECO:0000256" key="6">
    <source>
        <dbReference type="ARBA" id="ARBA00022499"/>
    </source>
</evidence>
<keyword evidence="15" id="KW-1185">Reference proteome</keyword>